<dbReference type="Gene3D" id="3.40.1810.10">
    <property type="entry name" value="Transcription factor, MADS-box"/>
    <property type="match status" value="1"/>
</dbReference>
<sequence length="974" mass="110522">MARGKIQIKKIENSTNRQVTYSKRRNGLFKKASELTVLCDAKVSIIMVSCTDKLHEYISPSITMKQFFDQYQKASGIDLWNSHYQKMQDELRQQKEVNRNLRKQIRQRLGDCLEDLSFEELLALEKDSQEAVYVIRERKLKVIGNKVETSKKKVRSAQDVYKKLMHEFDIRGGEDPQYGMIENGMEYENVYGYPQMGAPHLLTLRLQPDHPNNLHGSVNTGGATASDLTTYGLLETIRAAGRHAAAAAMGALAADLTWTNEDDFRLRKAAEAGTSFESLARGDVKFSKRFTIQELQDRWLAILYDPVVSAESSARMLEFEHDDSAPIIKANSLGNIEEIVIPVCGKRKPESIRKRFYAMQKKIRQDHMPAVDPAADFCAPLQNDEPVDFLTYEAAYDADITNLDVNQYYNGENNCNDEESDGFDEILELLEAKGPELLPPIIDEPNLEKFDEYPLIQNLPNVNPDDAQLENQMYIDHTTNGVANNTTNYLINDLFDLTMEEDELPLMDADGNLIDMSYIDDLSSHWLDSPKNNSNDANQDTVLVDEFLDNNKSQPEYVNHEAKTLDGLLMASFKPPLTSVIICTLNTEDPEIPSNDDVFLLNLVPSTSQEMQMDVFKPPLPPQLPSKSVNRVSGADVKRDFRVQKQIIPKNNRYEQPQYSSPIIGSQFRSEIQGDQRIKRDFSDADQSQVCPAIISRSNLFPASEKTTLKPEQEMHHFSSVRSVSDDKDIFTNHAQLNPMTTIQQQETLNVEIVSSEVNNPILISRNLPIDEEASSSQSDDDGDYDIPNFSDVEAMILDEDSSLDEQHLYLNRIGSSELLQTFKYENADTQKRIMRLEQAADAFVKREMKSQGAFAILQGRHTKYYVKKPEVLIGRATEEFSVDIDLGREGQNSRVSRRQAIIHMDNEGSFHMKNLSKYSIFINSMELATNQSISLTSSCLIEIKGMAFLFETNEARIKQHVDSTKNKTEMADS</sequence>
<dbReference type="PROSITE" id="PS00350">
    <property type="entry name" value="MADS_BOX_1"/>
    <property type="match status" value="1"/>
</dbReference>
<dbReference type="Pfam" id="PF00498">
    <property type="entry name" value="FHA"/>
    <property type="match status" value="1"/>
</dbReference>
<evidence type="ECO:0000313" key="9">
    <source>
        <dbReference type="EMBL" id="KAK9080339.1"/>
    </source>
</evidence>
<dbReference type="GO" id="GO:0031011">
    <property type="term" value="C:Ino80 complex"/>
    <property type="evidence" value="ECO:0007669"/>
    <property type="project" value="InterPro"/>
</dbReference>
<protein>
    <submittedName>
        <fullName evidence="9">Uncharacterized protein</fullName>
    </submittedName>
</protein>
<evidence type="ECO:0000256" key="4">
    <source>
        <dbReference type="ARBA" id="ARBA00023163"/>
    </source>
</evidence>
<dbReference type="Pfam" id="PF01486">
    <property type="entry name" value="K-box"/>
    <property type="match status" value="1"/>
</dbReference>
<keyword evidence="10" id="KW-1185">Reference proteome</keyword>
<feature type="domain" description="MADS-box" evidence="7">
    <location>
        <begin position="1"/>
        <end position="61"/>
    </location>
</feature>
<evidence type="ECO:0000313" key="10">
    <source>
        <dbReference type="Proteomes" id="UP001408789"/>
    </source>
</evidence>
<organism evidence="9 10">
    <name type="scientific">Deinandra increscens subsp. villosa</name>
    <dbReference type="NCBI Taxonomy" id="3103831"/>
    <lineage>
        <taxon>Eukaryota</taxon>
        <taxon>Viridiplantae</taxon>
        <taxon>Streptophyta</taxon>
        <taxon>Embryophyta</taxon>
        <taxon>Tracheophyta</taxon>
        <taxon>Spermatophyta</taxon>
        <taxon>Magnoliopsida</taxon>
        <taxon>eudicotyledons</taxon>
        <taxon>Gunneridae</taxon>
        <taxon>Pentapetalae</taxon>
        <taxon>asterids</taxon>
        <taxon>campanulids</taxon>
        <taxon>Asterales</taxon>
        <taxon>Asteraceae</taxon>
        <taxon>Asteroideae</taxon>
        <taxon>Heliantheae alliance</taxon>
        <taxon>Madieae</taxon>
        <taxon>Madiinae</taxon>
        <taxon>Deinandra</taxon>
    </lineage>
</organism>
<evidence type="ECO:0000256" key="2">
    <source>
        <dbReference type="ARBA" id="ARBA00023015"/>
    </source>
</evidence>
<accession>A0AAP0HBC3</accession>
<evidence type="ECO:0000259" key="7">
    <source>
        <dbReference type="PROSITE" id="PS50066"/>
    </source>
</evidence>
<evidence type="ECO:0000259" key="6">
    <source>
        <dbReference type="PROSITE" id="PS50006"/>
    </source>
</evidence>
<proteinExistence type="predicted"/>
<dbReference type="InterPro" id="IPR037912">
    <property type="entry name" value="MCRS1"/>
</dbReference>
<dbReference type="PANTHER" id="PTHR13233:SF0">
    <property type="entry name" value="MICROSPHERULE PROTEIN 1"/>
    <property type="match status" value="1"/>
</dbReference>
<keyword evidence="5" id="KW-0539">Nucleus</keyword>
<dbReference type="EMBL" id="JBCNJP010000002">
    <property type="protein sequence ID" value="KAK9080339.1"/>
    <property type="molecule type" value="Genomic_DNA"/>
</dbReference>
<dbReference type="SUPFAM" id="SSF49879">
    <property type="entry name" value="SMAD/FHA domain"/>
    <property type="match status" value="1"/>
</dbReference>
<dbReference type="GO" id="GO:0002151">
    <property type="term" value="F:G-quadruplex RNA binding"/>
    <property type="evidence" value="ECO:0007669"/>
    <property type="project" value="InterPro"/>
</dbReference>
<keyword evidence="2" id="KW-0805">Transcription regulation</keyword>
<dbReference type="PROSITE" id="PS50006">
    <property type="entry name" value="FHA_DOMAIN"/>
    <property type="match status" value="1"/>
</dbReference>
<dbReference type="InterPro" id="IPR002100">
    <property type="entry name" value="TF_MADSbox"/>
</dbReference>
<gene>
    <name evidence="9" type="ORF">SSX86_000097</name>
</gene>
<dbReference type="GO" id="GO:0071339">
    <property type="term" value="C:MLL1 complex"/>
    <property type="evidence" value="ECO:0007669"/>
    <property type="project" value="InterPro"/>
</dbReference>
<dbReference type="Pfam" id="PF00319">
    <property type="entry name" value="SRF-TF"/>
    <property type="match status" value="1"/>
</dbReference>
<dbReference type="SUPFAM" id="SSF55455">
    <property type="entry name" value="SRF-like"/>
    <property type="match status" value="1"/>
</dbReference>
<dbReference type="Proteomes" id="UP001408789">
    <property type="component" value="Unassembled WGS sequence"/>
</dbReference>
<keyword evidence="3" id="KW-0238">DNA-binding</keyword>
<feature type="domain" description="FHA" evidence="6">
    <location>
        <begin position="872"/>
        <end position="928"/>
    </location>
</feature>
<dbReference type="InterPro" id="IPR036879">
    <property type="entry name" value="TF_MADSbox_sf"/>
</dbReference>
<dbReference type="Pfam" id="PF13325">
    <property type="entry name" value="MCRS_N"/>
    <property type="match status" value="1"/>
</dbReference>
<evidence type="ECO:0000256" key="5">
    <source>
        <dbReference type="ARBA" id="ARBA00023242"/>
    </source>
</evidence>
<evidence type="ECO:0000256" key="1">
    <source>
        <dbReference type="ARBA" id="ARBA00004123"/>
    </source>
</evidence>
<keyword evidence="4" id="KW-0804">Transcription</keyword>
<dbReference type="InterPro" id="IPR025999">
    <property type="entry name" value="MCRS_N"/>
</dbReference>
<reference evidence="9 10" key="1">
    <citation type="submission" date="2024-04" db="EMBL/GenBank/DDBJ databases">
        <title>The reference genome of an endangered Asteraceae, Deinandra increscens subsp. villosa, native to the Central Coast of California.</title>
        <authorList>
            <person name="Guilliams M."/>
            <person name="Hasenstab-Lehman K."/>
            <person name="Meyer R."/>
            <person name="Mcevoy S."/>
        </authorList>
    </citation>
    <scope>NUCLEOTIDE SEQUENCE [LARGE SCALE GENOMIC DNA]</scope>
    <source>
        <tissue evidence="9">Leaf</tissue>
    </source>
</reference>
<dbReference type="PROSITE" id="PS50066">
    <property type="entry name" value="MADS_BOX_2"/>
    <property type="match status" value="1"/>
</dbReference>
<dbReference type="PANTHER" id="PTHR13233">
    <property type="entry name" value="MICROSPHERULE PROTEIN 1"/>
    <property type="match status" value="1"/>
</dbReference>
<feature type="domain" description="K-box" evidence="8">
    <location>
        <begin position="84"/>
        <end position="174"/>
    </location>
</feature>
<comment type="caution">
    <text evidence="9">The sequence shown here is derived from an EMBL/GenBank/DDBJ whole genome shotgun (WGS) entry which is preliminary data.</text>
</comment>
<dbReference type="GO" id="GO:0046983">
    <property type="term" value="F:protein dimerization activity"/>
    <property type="evidence" value="ECO:0007669"/>
    <property type="project" value="InterPro"/>
</dbReference>
<dbReference type="CDD" id="cd00265">
    <property type="entry name" value="MADS_MEF2_like"/>
    <property type="match status" value="1"/>
</dbReference>
<dbReference type="GO" id="GO:0045944">
    <property type="term" value="P:positive regulation of transcription by RNA polymerase II"/>
    <property type="evidence" value="ECO:0007669"/>
    <property type="project" value="InterPro"/>
</dbReference>
<dbReference type="PROSITE" id="PS51297">
    <property type="entry name" value="K_BOX"/>
    <property type="match status" value="1"/>
</dbReference>
<comment type="subcellular location">
    <subcellularLocation>
        <location evidence="1">Nucleus</location>
    </subcellularLocation>
</comment>
<dbReference type="GO" id="GO:0044545">
    <property type="term" value="C:NSL complex"/>
    <property type="evidence" value="ECO:0007669"/>
    <property type="project" value="TreeGrafter"/>
</dbReference>
<dbReference type="AlphaFoldDB" id="A0AAP0HBC3"/>
<dbReference type="InterPro" id="IPR002487">
    <property type="entry name" value="TF_Kbox"/>
</dbReference>
<name>A0AAP0HBC3_9ASTR</name>
<dbReference type="Gene3D" id="2.60.200.20">
    <property type="match status" value="1"/>
</dbReference>
<dbReference type="GO" id="GO:0000977">
    <property type="term" value="F:RNA polymerase II transcription regulatory region sequence-specific DNA binding"/>
    <property type="evidence" value="ECO:0007669"/>
    <property type="project" value="InterPro"/>
</dbReference>
<dbReference type="GO" id="GO:0003700">
    <property type="term" value="F:DNA-binding transcription factor activity"/>
    <property type="evidence" value="ECO:0007669"/>
    <property type="project" value="InterPro"/>
</dbReference>
<evidence type="ECO:0000256" key="3">
    <source>
        <dbReference type="ARBA" id="ARBA00023125"/>
    </source>
</evidence>
<evidence type="ECO:0000259" key="8">
    <source>
        <dbReference type="PROSITE" id="PS51297"/>
    </source>
</evidence>
<dbReference type="InterPro" id="IPR033896">
    <property type="entry name" value="MEF2-like_N"/>
</dbReference>
<dbReference type="PRINTS" id="PR00404">
    <property type="entry name" value="MADSDOMAIN"/>
</dbReference>
<dbReference type="InterPro" id="IPR000253">
    <property type="entry name" value="FHA_dom"/>
</dbReference>
<dbReference type="SMART" id="SM00432">
    <property type="entry name" value="MADS"/>
    <property type="match status" value="1"/>
</dbReference>
<dbReference type="InterPro" id="IPR008984">
    <property type="entry name" value="SMAD_FHA_dom_sf"/>
</dbReference>